<accession>A0A385EGH1</accession>
<gene>
    <name evidence="2" type="ORF">CcrSC_gp416</name>
</gene>
<keyword evidence="3" id="KW-1185">Reference proteome</keyword>
<dbReference type="EMBL" id="MH588547">
    <property type="protein sequence ID" value="AXQ69998.1"/>
    <property type="molecule type" value="Genomic_DNA"/>
</dbReference>
<reference evidence="2" key="2">
    <citation type="submission" date="2021-07" db="EMBL/GenBank/DDBJ databases">
        <title>Giant CbK-like Caulobacter bacteriophages have genetically divergent genomes.</title>
        <authorList>
            <person name="Wilson K."/>
            <person name="Ely B."/>
        </authorList>
    </citation>
    <scope>NUCLEOTIDE SEQUENCE</scope>
</reference>
<name>A0A385EGH1_9CAUD</name>
<evidence type="ECO:0000313" key="2">
    <source>
        <dbReference type="EMBL" id="AXQ69998.1"/>
    </source>
</evidence>
<dbReference type="Proteomes" id="UP000259683">
    <property type="component" value="Segment"/>
</dbReference>
<proteinExistence type="predicted"/>
<evidence type="ECO:0000313" key="3">
    <source>
        <dbReference type="Proteomes" id="UP000259683"/>
    </source>
</evidence>
<feature type="region of interest" description="Disordered" evidence="1">
    <location>
        <begin position="1"/>
        <end position="23"/>
    </location>
</feature>
<organism evidence="2 3">
    <name type="scientific">Caulobacter phage CcrSC</name>
    <dbReference type="NCBI Taxonomy" id="2283272"/>
    <lineage>
        <taxon>Viruses</taxon>
        <taxon>Duplodnaviria</taxon>
        <taxon>Heunggongvirae</taxon>
        <taxon>Uroviricota</taxon>
        <taxon>Caudoviricetes</taxon>
        <taxon>Jeanschmidtviridae</taxon>
        <taxon>Bertelyvirus</taxon>
        <taxon>Bertelyvirus SC</taxon>
    </lineage>
</organism>
<sequence>MTSCACSEKKRPLPTALPEGSNERPRQWFVLRRNESSSAFNGYRRQWSDKSYVQCRVCGCAWDTKAAYVSDLPNCEYYPERVAPAVEPWTDQ</sequence>
<evidence type="ECO:0000256" key="1">
    <source>
        <dbReference type="SAM" id="MobiDB-lite"/>
    </source>
</evidence>
<reference evidence="2" key="1">
    <citation type="submission" date="2018-07" db="EMBL/GenBank/DDBJ databases">
        <authorList>
            <person name="Wilson K.M."/>
            <person name="Ely B."/>
        </authorList>
    </citation>
    <scope>NUCLEOTIDE SEQUENCE</scope>
</reference>
<protein>
    <submittedName>
        <fullName evidence="2">Uncharacterized protein</fullName>
    </submittedName>
</protein>